<organism evidence="3 4">
    <name type="scientific">Ruminococcus difficilis</name>
    <dbReference type="NCBI Taxonomy" id="2763069"/>
    <lineage>
        <taxon>Bacteria</taxon>
        <taxon>Bacillati</taxon>
        <taxon>Bacillota</taxon>
        <taxon>Clostridia</taxon>
        <taxon>Eubacteriales</taxon>
        <taxon>Oscillospiraceae</taxon>
        <taxon>Ruminococcus</taxon>
    </lineage>
</organism>
<feature type="transmembrane region" description="Helical" evidence="1">
    <location>
        <begin position="6"/>
        <end position="30"/>
    </location>
</feature>
<dbReference type="PANTHER" id="PTHR36834:SF2">
    <property type="entry name" value="MEMBRANE PROTEIN"/>
    <property type="match status" value="1"/>
</dbReference>
<keyword evidence="1" id="KW-0812">Transmembrane</keyword>
<protein>
    <submittedName>
        <fullName evidence="3">VanZ family protein</fullName>
    </submittedName>
</protein>
<feature type="transmembrane region" description="Helical" evidence="1">
    <location>
        <begin position="37"/>
        <end position="58"/>
    </location>
</feature>
<dbReference type="Pfam" id="PF04892">
    <property type="entry name" value="VanZ"/>
    <property type="match status" value="1"/>
</dbReference>
<dbReference type="InterPro" id="IPR006976">
    <property type="entry name" value="VanZ-like"/>
</dbReference>
<dbReference type="InterPro" id="IPR053150">
    <property type="entry name" value="Teicoplanin_resist-assoc"/>
</dbReference>
<dbReference type="Proteomes" id="UP000633365">
    <property type="component" value="Unassembled WGS sequence"/>
</dbReference>
<keyword evidence="4" id="KW-1185">Reference proteome</keyword>
<keyword evidence="1" id="KW-1133">Transmembrane helix</keyword>
<comment type="caution">
    <text evidence="3">The sequence shown here is derived from an EMBL/GenBank/DDBJ whole genome shotgun (WGS) entry which is preliminary data.</text>
</comment>
<evidence type="ECO:0000313" key="3">
    <source>
        <dbReference type="EMBL" id="MBK6087589.1"/>
    </source>
</evidence>
<sequence length="177" mass="19682">MDSFLVRIYVANISTILIAIPVLILVWSVIGAAFYKYMRIIGAILAVIALGAILYATVLSRGGSSKDVYLIPFSTFERAKIQPEFYRSMLMNVFLFVPLGLSLPFVYSGTTGKRILFTVLTGLLLSVTIEAIQYFVHLGMTETDDVICNTLGTAIGSCAYLLTLLWRKIFIRIKHLT</sequence>
<feature type="transmembrane region" description="Helical" evidence="1">
    <location>
        <begin position="89"/>
        <end position="108"/>
    </location>
</feature>
<keyword evidence="1" id="KW-0472">Membrane</keyword>
<name>A0A934WQY5_9FIRM</name>
<accession>A0A934WQY5</accession>
<gene>
    <name evidence="3" type="ORF">JKK62_02810</name>
</gene>
<evidence type="ECO:0000256" key="1">
    <source>
        <dbReference type="SAM" id="Phobius"/>
    </source>
</evidence>
<dbReference type="PANTHER" id="PTHR36834">
    <property type="entry name" value="MEMBRANE PROTEIN-RELATED"/>
    <property type="match status" value="1"/>
</dbReference>
<feature type="transmembrane region" description="Helical" evidence="1">
    <location>
        <begin position="115"/>
        <end position="135"/>
    </location>
</feature>
<evidence type="ECO:0000313" key="4">
    <source>
        <dbReference type="Proteomes" id="UP000633365"/>
    </source>
</evidence>
<dbReference type="RefSeq" id="WP_201426895.1">
    <property type="nucleotide sequence ID" value="NZ_JAEQMG010000040.1"/>
</dbReference>
<dbReference type="AlphaFoldDB" id="A0A934WQY5"/>
<dbReference type="EMBL" id="JAEQMG010000040">
    <property type="protein sequence ID" value="MBK6087589.1"/>
    <property type="molecule type" value="Genomic_DNA"/>
</dbReference>
<reference evidence="3" key="1">
    <citation type="submission" date="2021-01" db="EMBL/GenBank/DDBJ databases">
        <title>Genome public.</title>
        <authorList>
            <person name="Liu C."/>
            <person name="Sun Q."/>
        </authorList>
    </citation>
    <scope>NUCLEOTIDE SEQUENCE</scope>
    <source>
        <strain evidence="3">M6</strain>
    </source>
</reference>
<proteinExistence type="predicted"/>
<feature type="domain" description="VanZ-like" evidence="2">
    <location>
        <begin position="55"/>
        <end position="162"/>
    </location>
</feature>
<feature type="transmembrane region" description="Helical" evidence="1">
    <location>
        <begin position="147"/>
        <end position="166"/>
    </location>
</feature>
<evidence type="ECO:0000259" key="2">
    <source>
        <dbReference type="Pfam" id="PF04892"/>
    </source>
</evidence>